<feature type="transmembrane region" description="Helical" evidence="10">
    <location>
        <begin position="126"/>
        <end position="153"/>
    </location>
</feature>
<feature type="transmembrane region" description="Helical" evidence="10">
    <location>
        <begin position="278"/>
        <end position="301"/>
    </location>
</feature>
<dbReference type="GeneID" id="110982131"/>
<protein>
    <submittedName>
        <fullName evidence="13">Histamine H2 receptor-like</fullName>
    </submittedName>
</protein>
<dbReference type="KEGG" id="aplc:110982131"/>
<keyword evidence="3 9" id="KW-0812">Transmembrane</keyword>
<dbReference type="AlphaFoldDB" id="A0A8B7YTL2"/>
<dbReference type="GO" id="GO:0005886">
    <property type="term" value="C:plasma membrane"/>
    <property type="evidence" value="ECO:0007669"/>
    <property type="project" value="UniProtKB-SubCell"/>
</dbReference>
<evidence type="ECO:0000256" key="2">
    <source>
        <dbReference type="ARBA" id="ARBA00022475"/>
    </source>
</evidence>
<comment type="similarity">
    <text evidence="9">Belongs to the G-protein coupled receptor 1 family.</text>
</comment>
<keyword evidence="12" id="KW-1185">Reference proteome</keyword>
<dbReference type="CDD" id="cd00637">
    <property type="entry name" value="7tm_classA_rhodopsin-like"/>
    <property type="match status" value="1"/>
</dbReference>
<evidence type="ECO:0000256" key="10">
    <source>
        <dbReference type="SAM" id="Phobius"/>
    </source>
</evidence>
<evidence type="ECO:0000256" key="1">
    <source>
        <dbReference type="ARBA" id="ARBA00004651"/>
    </source>
</evidence>
<evidence type="ECO:0000256" key="4">
    <source>
        <dbReference type="ARBA" id="ARBA00022989"/>
    </source>
</evidence>
<proteinExistence type="inferred from homology"/>
<evidence type="ECO:0000256" key="8">
    <source>
        <dbReference type="ARBA" id="ARBA00023224"/>
    </source>
</evidence>
<dbReference type="Pfam" id="PF00001">
    <property type="entry name" value="7tm_1"/>
    <property type="match status" value="1"/>
</dbReference>
<dbReference type="InterPro" id="IPR000276">
    <property type="entry name" value="GPCR_Rhodpsn"/>
</dbReference>
<evidence type="ECO:0000256" key="3">
    <source>
        <dbReference type="ARBA" id="ARBA00022692"/>
    </source>
</evidence>
<dbReference type="OrthoDB" id="9938900at2759"/>
<evidence type="ECO:0000256" key="7">
    <source>
        <dbReference type="ARBA" id="ARBA00023170"/>
    </source>
</evidence>
<reference evidence="13" key="1">
    <citation type="submission" date="2025-08" db="UniProtKB">
        <authorList>
            <consortium name="RefSeq"/>
        </authorList>
    </citation>
    <scope>IDENTIFICATION</scope>
</reference>
<gene>
    <name evidence="13" type="primary">LOC110982131</name>
</gene>
<feature type="domain" description="G-protein coupled receptors family 1 profile" evidence="11">
    <location>
        <begin position="74"/>
        <end position="330"/>
    </location>
</feature>
<keyword evidence="7 9" id="KW-0675">Receptor</keyword>
<feature type="transmembrane region" description="Helical" evidence="10">
    <location>
        <begin position="56"/>
        <end position="83"/>
    </location>
</feature>
<keyword evidence="8 9" id="KW-0807">Transducer</keyword>
<evidence type="ECO:0000256" key="9">
    <source>
        <dbReference type="RuleBase" id="RU000688"/>
    </source>
</evidence>
<dbReference type="GO" id="GO:0004930">
    <property type="term" value="F:G protein-coupled receptor activity"/>
    <property type="evidence" value="ECO:0007669"/>
    <property type="project" value="UniProtKB-KW"/>
</dbReference>
<feature type="transmembrane region" description="Helical" evidence="10">
    <location>
        <begin position="95"/>
        <end position="114"/>
    </location>
</feature>
<dbReference type="PANTHER" id="PTHR22752:SF14">
    <property type="entry name" value="G-PROTEIN COUPLED RECEPTORS FAMILY 1 PROFILE DOMAIN-CONTAINING PROTEIN"/>
    <property type="match status" value="1"/>
</dbReference>
<dbReference type="PROSITE" id="PS50262">
    <property type="entry name" value="G_PROTEIN_RECEP_F1_2"/>
    <property type="match status" value="1"/>
</dbReference>
<dbReference type="PRINTS" id="PR00237">
    <property type="entry name" value="GPCRRHODOPSN"/>
</dbReference>
<keyword evidence="5 9" id="KW-0297">G-protein coupled receptor</keyword>
<feature type="transmembrane region" description="Helical" evidence="10">
    <location>
        <begin position="214"/>
        <end position="243"/>
    </location>
</feature>
<evidence type="ECO:0000313" key="12">
    <source>
        <dbReference type="Proteomes" id="UP000694845"/>
    </source>
</evidence>
<keyword evidence="4 10" id="KW-1133">Transmembrane helix</keyword>
<name>A0A8B7YTL2_ACAPL</name>
<dbReference type="OMA" id="HCMFVAP"/>
<keyword evidence="6 10" id="KW-0472">Membrane</keyword>
<evidence type="ECO:0000256" key="5">
    <source>
        <dbReference type="ARBA" id="ARBA00023040"/>
    </source>
</evidence>
<accession>A0A8B7YTL2</accession>
<evidence type="ECO:0000259" key="11">
    <source>
        <dbReference type="PROSITE" id="PS50262"/>
    </source>
</evidence>
<dbReference type="InterPro" id="IPR017452">
    <property type="entry name" value="GPCR_Rhodpsn_7TM"/>
</dbReference>
<dbReference type="PROSITE" id="PS00237">
    <property type="entry name" value="G_PROTEIN_RECEP_F1_1"/>
    <property type="match status" value="1"/>
</dbReference>
<dbReference type="Proteomes" id="UP000694845">
    <property type="component" value="Unplaced"/>
</dbReference>
<evidence type="ECO:0000313" key="13">
    <source>
        <dbReference type="RefSeq" id="XP_022096032.1"/>
    </source>
</evidence>
<dbReference type="RefSeq" id="XP_022096032.1">
    <property type="nucleotide sequence ID" value="XM_022240340.1"/>
</dbReference>
<feature type="transmembrane region" description="Helical" evidence="10">
    <location>
        <begin position="174"/>
        <end position="194"/>
    </location>
</feature>
<dbReference type="SMART" id="SM01381">
    <property type="entry name" value="7TM_GPCR_Srsx"/>
    <property type="match status" value="1"/>
</dbReference>
<dbReference type="PANTHER" id="PTHR22752">
    <property type="entry name" value="G PROTEIN-COUPLED RECEPTOR"/>
    <property type="match status" value="1"/>
</dbReference>
<feature type="transmembrane region" description="Helical" evidence="10">
    <location>
        <begin position="307"/>
        <end position="333"/>
    </location>
</feature>
<sequence>MLPHCTTCNRTSNKVPSNVIGEDCPSHVSTCDRWSQAMNLTQNLNESLGQLQDSEFAVFIGVLHILTILLIILGNSLVIEVIVHSHKLRTITSGLLLNLAVSDLAAGLLLLPFAAGSCLGTGWAYGQALCVLLGFLYALLCSASTWTLACISLERFIAINSPLKYHQLVSRRRAIMATALIWIGATLNALFPFAEGNQEAYTYLPQYTFCLLNYHSHLVTAIVLPLLAIFIPFGIMCYTYVSIGRIACSHAKRKIVECNKDHCMFVAPKTKDYRAAKILAVMAGVFLVCWIPFTVLSLWQATTQTDFPFILTAVSLWLTFLSSAINPWLYSLLNRAFRQVLRSQGVRALQAVRILRNRTETGLGDSGNASKVLNNVNRVTAENPASCEDMLLERPHSAITHCNTEPGGGEGTAEIHCTGNLLETLANTTSGTPMQDESL</sequence>
<evidence type="ECO:0000256" key="6">
    <source>
        <dbReference type="ARBA" id="ARBA00023136"/>
    </source>
</evidence>
<keyword evidence="2" id="KW-1003">Cell membrane</keyword>
<organism evidence="12 13">
    <name type="scientific">Acanthaster planci</name>
    <name type="common">Crown-of-thorns starfish</name>
    <dbReference type="NCBI Taxonomy" id="133434"/>
    <lineage>
        <taxon>Eukaryota</taxon>
        <taxon>Metazoa</taxon>
        <taxon>Echinodermata</taxon>
        <taxon>Eleutherozoa</taxon>
        <taxon>Asterozoa</taxon>
        <taxon>Asteroidea</taxon>
        <taxon>Valvatacea</taxon>
        <taxon>Valvatida</taxon>
        <taxon>Acanthasteridae</taxon>
        <taxon>Acanthaster</taxon>
    </lineage>
</organism>
<dbReference type="SUPFAM" id="SSF81321">
    <property type="entry name" value="Family A G protein-coupled receptor-like"/>
    <property type="match status" value="1"/>
</dbReference>
<dbReference type="Gene3D" id="1.20.1070.10">
    <property type="entry name" value="Rhodopsin 7-helix transmembrane proteins"/>
    <property type="match status" value="1"/>
</dbReference>
<comment type="subcellular location">
    <subcellularLocation>
        <location evidence="1">Cell membrane</location>
        <topology evidence="1">Multi-pass membrane protein</topology>
    </subcellularLocation>
</comment>